<evidence type="ECO:0008006" key="4">
    <source>
        <dbReference type="Google" id="ProtNLM"/>
    </source>
</evidence>
<dbReference type="Pfam" id="PF13994">
    <property type="entry name" value="PgaD"/>
    <property type="match status" value="1"/>
</dbReference>
<accession>A0A0F3IN01</accession>
<comment type="caution">
    <text evidence="2">The sequence shown here is derived from an EMBL/GenBank/DDBJ whole genome shotgun (WGS) entry which is preliminary data.</text>
</comment>
<dbReference type="EMBL" id="LAJX01000010">
    <property type="protein sequence ID" value="KJV07933.1"/>
    <property type="molecule type" value="Genomic_DNA"/>
</dbReference>
<dbReference type="RefSeq" id="WP_045777854.1">
    <property type="nucleotide sequence ID" value="NZ_LAJX01000010.1"/>
</dbReference>
<proteinExistence type="predicted"/>
<keyword evidence="1" id="KW-0472">Membrane</keyword>
<dbReference type="AlphaFoldDB" id="A0A0F3IN01"/>
<evidence type="ECO:0000256" key="1">
    <source>
        <dbReference type="SAM" id="Phobius"/>
    </source>
</evidence>
<keyword evidence="1" id="KW-1133">Transmembrane helix</keyword>
<evidence type="ECO:0000313" key="2">
    <source>
        <dbReference type="EMBL" id="KJV07933.1"/>
    </source>
</evidence>
<reference evidence="3" key="1">
    <citation type="submission" date="2015-03" db="EMBL/GenBank/DDBJ databases">
        <title>Draft genome sequence of a novel methanotroph (Sn10-6) isolated from flooded ricefield rhizosphere in India.</title>
        <authorList>
            <person name="Pandit P.S."/>
            <person name="Pore S.D."/>
            <person name="Arora P."/>
            <person name="Kapse N.G."/>
            <person name="Dhakephalkar P.K."/>
            <person name="Rahalkar M.C."/>
        </authorList>
    </citation>
    <scope>NUCLEOTIDE SEQUENCE [LARGE SCALE GENOMIC DNA]</scope>
    <source>
        <strain evidence="3">Sn10-6</strain>
    </source>
</reference>
<gene>
    <name evidence="2" type="ORF">VZ94_01320</name>
</gene>
<keyword evidence="3" id="KW-1185">Reference proteome</keyword>
<dbReference type="GO" id="GO:0043709">
    <property type="term" value="P:cell adhesion involved in single-species biofilm formation"/>
    <property type="evidence" value="ECO:0007669"/>
    <property type="project" value="InterPro"/>
</dbReference>
<dbReference type="Proteomes" id="UP000033684">
    <property type="component" value="Unassembled WGS sequence"/>
</dbReference>
<organism evidence="2 3">
    <name type="scientific">Methylocucumis oryzae</name>
    <dbReference type="NCBI Taxonomy" id="1632867"/>
    <lineage>
        <taxon>Bacteria</taxon>
        <taxon>Pseudomonadati</taxon>
        <taxon>Pseudomonadota</taxon>
        <taxon>Gammaproteobacteria</taxon>
        <taxon>Methylococcales</taxon>
        <taxon>Methylococcaceae</taxon>
        <taxon>Methylocucumis</taxon>
    </lineage>
</organism>
<dbReference type="InterPro" id="IPR023829">
    <property type="entry name" value="PGA_PgaD"/>
</dbReference>
<name>A0A0F3IN01_9GAMM</name>
<reference evidence="2 3" key="2">
    <citation type="journal article" date="2016" name="Microb. Ecol.">
        <title>Genome Characteristics of a Novel Type I Methanotroph (Sn10-6) Isolated from a Flooded Indian Rice Field.</title>
        <authorList>
            <person name="Rahalkar M.C."/>
            <person name="Pandit P.S."/>
            <person name="Dhakephalkar P.K."/>
            <person name="Pore S."/>
            <person name="Arora P."/>
            <person name="Kapse N."/>
        </authorList>
    </citation>
    <scope>NUCLEOTIDE SEQUENCE [LARGE SCALE GENOMIC DNA]</scope>
    <source>
        <strain evidence="2 3">Sn10-6</strain>
    </source>
</reference>
<dbReference type="NCBIfam" id="TIGR03940">
    <property type="entry name" value="PGA_PgaD"/>
    <property type="match status" value="1"/>
</dbReference>
<protein>
    <recommendedName>
        <fullName evidence="4">Poly-beta-1,6-N-acetyl-D-glucosamine biosynthesis protein PgaD</fullName>
    </recommendedName>
</protein>
<evidence type="ECO:0000313" key="3">
    <source>
        <dbReference type="Proteomes" id="UP000033684"/>
    </source>
</evidence>
<feature type="transmembrane region" description="Helical" evidence="1">
    <location>
        <begin position="21"/>
        <end position="46"/>
    </location>
</feature>
<keyword evidence="1" id="KW-0812">Transmembrane</keyword>
<dbReference type="OrthoDB" id="5782986at2"/>
<sequence>MKAYIIEQPQLQSVLARVSEIVVACLCWLMWLYFLSPVVWLGKWLLDGFTLEQFEQFGGYTRLTELLHNYVLVLCAQAVSWLLWVYLRAYRKRRFLPVNSHNVEDSELAHYFHVDLATLQSARDVVTLTVYFDEQGEITQLQAEPLEVLAVKESVAVCSLLK</sequence>
<feature type="transmembrane region" description="Helical" evidence="1">
    <location>
        <begin position="66"/>
        <end position="87"/>
    </location>
</feature>